<name>A0ABP7X9J9_9ACTN</name>
<keyword evidence="1" id="KW-0812">Transmembrane</keyword>
<reference evidence="3" key="1">
    <citation type="journal article" date="2019" name="Int. J. Syst. Evol. Microbiol.">
        <title>The Global Catalogue of Microorganisms (GCM) 10K type strain sequencing project: providing services to taxonomists for standard genome sequencing and annotation.</title>
        <authorList>
            <consortium name="The Broad Institute Genomics Platform"/>
            <consortium name="The Broad Institute Genome Sequencing Center for Infectious Disease"/>
            <person name="Wu L."/>
            <person name="Ma J."/>
        </authorList>
    </citation>
    <scope>NUCLEOTIDE SEQUENCE [LARGE SCALE GENOMIC DNA]</scope>
    <source>
        <strain evidence="3">JCM 16703</strain>
    </source>
</reference>
<dbReference type="EMBL" id="BAAAZH010000001">
    <property type="protein sequence ID" value="GAA4108357.1"/>
    <property type="molecule type" value="Genomic_DNA"/>
</dbReference>
<comment type="caution">
    <text evidence="2">The sequence shown here is derived from an EMBL/GenBank/DDBJ whole genome shotgun (WGS) entry which is preliminary data.</text>
</comment>
<dbReference type="RefSeq" id="WP_344731316.1">
    <property type="nucleotide sequence ID" value="NZ_BAAAZH010000001.1"/>
</dbReference>
<evidence type="ECO:0000313" key="3">
    <source>
        <dbReference type="Proteomes" id="UP001501495"/>
    </source>
</evidence>
<keyword evidence="1" id="KW-0472">Membrane</keyword>
<keyword evidence="3" id="KW-1185">Reference proteome</keyword>
<accession>A0ABP7X9J9</accession>
<feature type="transmembrane region" description="Helical" evidence="1">
    <location>
        <begin position="12"/>
        <end position="32"/>
    </location>
</feature>
<feature type="transmembrane region" description="Helical" evidence="1">
    <location>
        <begin position="102"/>
        <end position="123"/>
    </location>
</feature>
<dbReference type="Proteomes" id="UP001501495">
    <property type="component" value="Unassembled WGS sequence"/>
</dbReference>
<proteinExistence type="predicted"/>
<keyword evidence="1" id="KW-1133">Transmembrane helix</keyword>
<organism evidence="2 3">
    <name type="scientific">Nocardioides fonticola</name>
    <dbReference type="NCBI Taxonomy" id="450363"/>
    <lineage>
        <taxon>Bacteria</taxon>
        <taxon>Bacillati</taxon>
        <taxon>Actinomycetota</taxon>
        <taxon>Actinomycetes</taxon>
        <taxon>Propionibacteriales</taxon>
        <taxon>Nocardioidaceae</taxon>
        <taxon>Nocardioides</taxon>
    </lineage>
</organism>
<evidence type="ECO:0000256" key="1">
    <source>
        <dbReference type="SAM" id="Phobius"/>
    </source>
</evidence>
<feature type="transmembrane region" description="Helical" evidence="1">
    <location>
        <begin position="74"/>
        <end position="93"/>
    </location>
</feature>
<feature type="transmembrane region" description="Helical" evidence="1">
    <location>
        <begin position="129"/>
        <end position="146"/>
    </location>
</feature>
<sequence>MTTPRPRAVDLASGLLLGLLGLGAVTVVLTIVQRDDLILNWAQGHREAREIVARQGLAYLKAEQPIAIPQFVPVAWVLWVVIVSLVLVLLALFRHGHAWARWVLATLVVLIGIATGAAIRIGAPTSFEVLAWGSLLLDVAILATLFRPTIGRFVHAPA</sequence>
<protein>
    <submittedName>
        <fullName evidence="2">Uncharacterized protein</fullName>
    </submittedName>
</protein>
<evidence type="ECO:0000313" key="2">
    <source>
        <dbReference type="EMBL" id="GAA4108357.1"/>
    </source>
</evidence>
<gene>
    <name evidence="2" type="ORF">GCM10022215_02000</name>
</gene>